<gene>
    <name evidence="1" type="ORF">UFOVP166_2</name>
</gene>
<proteinExistence type="predicted"/>
<organism evidence="1">
    <name type="scientific">uncultured Caudovirales phage</name>
    <dbReference type="NCBI Taxonomy" id="2100421"/>
    <lineage>
        <taxon>Viruses</taxon>
        <taxon>Duplodnaviria</taxon>
        <taxon>Heunggongvirae</taxon>
        <taxon>Uroviricota</taxon>
        <taxon>Caudoviricetes</taxon>
        <taxon>Peduoviridae</taxon>
        <taxon>Maltschvirus</taxon>
        <taxon>Maltschvirus maltsch</taxon>
    </lineage>
</organism>
<dbReference type="EMBL" id="LR798213">
    <property type="protein sequence ID" value="CAB5187094.1"/>
    <property type="molecule type" value="Genomic_DNA"/>
</dbReference>
<reference evidence="1" key="1">
    <citation type="submission" date="2020-05" db="EMBL/GenBank/DDBJ databases">
        <authorList>
            <person name="Chiriac C."/>
            <person name="Salcher M."/>
            <person name="Ghai R."/>
            <person name="Kavagutti S V."/>
        </authorList>
    </citation>
    <scope>NUCLEOTIDE SEQUENCE</scope>
</reference>
<accession>A0A6J7W9X1</accession>
<name>A0A6J7W9X1_9CAUD</name>
<protein>
    <submittedName>
        <fullName evidence="1">Uncharacterized protein</fullName>
    </submittedName>
</protein>
<sequence length="109" mass="12006">MPPIEAGGYLLEILFEVGPTKPAGMAGQVGIDEIDLLAWQTNQDIRLTGWEARTIRLLSREYASMLVEASDQHCPPPWVATVVITEDQRDKIADAMSAWADRLNAQRGG</sequence>
<evidence type="ECO:0000313" key="1">
    <source>
        <dbReference type="EMBL" id="CAB5187094.1"/>
    </source>
</evidence>